<feature type="compositionally biased region" description="Basic and acidic residues" evidence="1">
    <location>
        <begin position="304"/>
        <end position="315"/>
    </location>
</feature>
<evidence type="ECO:0000313" key="2">
    <source>
        <dbReference type="EMBL" id="CAL1717044.1"/>
    </source>
</evidence>
<evidence type="ECO:0000256" key="1">
    <source>
        <dbReference type="SAM" id="MobiDB-lite"/>
    </source>
</evidence>
<feature type="compositionally biased region" description="Polar residues" evidence="1">
    <location>
        <begin position="325"/>
        <end position="336"/>
    </location>
</feature>
<reference evidence="3" key="1">
    <citation type="submission" date="2024-04" db="EMBL/GenBank/DDBJ databases">
        <authorList>
            <person name="Shaw F."/>
            <person name="Minotto A."/>
        </authorList>
    </citation>
    <scope>NUCLEOTIDE SEQUENCE [LARGE SCALE GENOMIC DNA]</scope>
</reference>
<protein>
    <submittedName>
        <fullName evidence="2">Uncharacterized protein</fullName>
    </submittedName>
</protein>
<dbReference type="PANTHER" id="PTHR12652">
    <property type="entry name" value="PEROXISOMAL BIOGENESIS FACTOR 11"/>
    <property type="match status" value="1"/>
</dbReference>
<gene>
    <name evidence="2" type="ORF">GFSPODELE1_LOCUS11023</name>
</gene>
<keyword evidence="3" id="KW-1185">Reference proteome</keyword>
<organism evidence="2 3">
    <name type="scientific">Somion occarium</name>
    <dbReference type="NCBI Taxonomy" id="3059160"/>
    <lineage>
        <taxon>Eukaryota</taxon>
        <taxon>Fungi</taxon>
        <taxon>Dikarya</taxon>
        <taxon>Basidiomycota</taxon>
        <taxon>Agaricomycotina</taxon>
        <taxon>Agaricomycetes</taxon>
        <taxon>Polyporales</taxon>
        <taxon>Cerrenaceae</taxon>
        <taxon>Somion</taxon>
    </lineage>
</organism>
<accession>A0ABP1ECU0</accession>
<dbReference type="PANTHER" id="PTHR12652:SF25">
    <property type="entry name" value="MICROBODY (PEROXISOME) PROLIFERATION PROTEIN PEROXIN 11C (EUROFUNG)"/>
    <property type="match status" value="1"/>
</dbReference>
<dbReference type="EMBL" id="OZ037952">
    <property type="protein sequence ID" value="CAL1717044.1"/>
    <property type="molecule type" value="Genomic_DNA"/>
</dbReference>
<dbReference type="Proteomes" id="UP001497453">
    <property type="component" value="Chromosome 9"/>
</dbReference>
<proteinExistence type="predicted"/>
<evidence type="ECO:0000313" key="3">
    <source>
        <dbReference type="Proteomes" id="UP001497453"/>
    </source>
</evidence>
<name>A0ABP1ECU0_9APHY</name>
<feature type="region of interest" description="Disordered" evidence="1">
    <location>
        <begin position="295"/>
        <end position="336"/>
    </location>
</feature>
<sequence>MSRSQKNSTLSQLEDTILGVFSHVPSSETLDHLVRYLSTWSGSDKLFMIIQYSLKIIVPFLHLRARLQHQAGLRKEPISAVAPHLAKLGNLVGDARMLNNIWGLLPIIRWLINLERNPPPTRNLLTIERLQGWAMLGYYPLEHLYYLVSNSVIPAQVTIRSPSSLVPFAGTEGKEKLINLDAGVLSRASTRLWALYVFLQLAHLREDRRLLNIRQRALSKTKTPAAQAEKEELRQRWDALWSEVIVNVSNVPLTIHWSLERGLFENEVWVGIFGLVAALASWRSGWKATALPASVPRPDVQPFDVEKPPLEESSEKVPPVDLDSTEGTLSGSLEDL</sequence>